<feature type="transmembrane region" description="Helical" evidence="7">
    <location>
        <begin position="468"/>
        <end position="486"/>
    </location>
</feature>
<keyword evidence="3" id="KW-1003">Cell membrane</keyword>
<dbReference type="InterPro" id="IPR035906">
    <property type="entry name" value="MetI-like_sf"/>
</dbReference>
<evidence type="ECO:0000256" key="1">
    <source>
        <dbReference type="ARBA" id="ARBA00004651"/>
    </source>
</evidence>
<evidence type="ECO:0000256" key="3">
    <source>
        <dbReference type="ARBA" id="ARBA00022475"/>
    </source>
</evidence>
<dbReference type="Gene3D" id="1.10.3720.10">
    <property type="entry name" value="MetI-like"/>
    <property type="match status" value="2"/>
</dbReference>
<dbReference type="EMBL" id="FOGB01000010">
    <property type="protein sequence ID" value="SEQ90350.1"/>
    <property type="molecule type" value="Genomic_DNA"/>
</dbReference>
<protein>
    <submittedName>
        <fullName evidence="9">Phosphonate transport system permease protein</fullName>
    </submittedName>
</protein>
<comment type="subcellular location">
    <subcellularLocation>
        <location evidence="1">Cell membrane</location>
        <topology evidence="1">Multi-pass membrane protein</topology>
    </subcellularLocation>
</comment>
<proteinExistence type="predicted"/>
<dbReference type="STRING" id="355243.SAMN03080615_03190"/>
<evidence type="ECO:0000256" key="4">
    <source>
        <dbReference type="ARBA" id="ARBA00022692"/>
    </source>
</evidence>
<feature type="transmembrane region" description="Helical" evidence="7">
    <location>
        <begin position="248"/>
        <end position="267"/>
    </location>
</feature>
<feature type="domain" description="ABC transmembrane type-1" evidence="8">
    <location>
        <begin position="70"/>
        <end position="243"/>
    </location>
</feature>
<dbReference type="InterPro" id="IPR000515">
    <property type="entry name" value="MetI-like"/>
</dbReference>
<evidence type="ECO:0000256" key="2">
    <source>
        <dbReference type="ARBA" id="ARBA00022448"/>
    </source>
</evidence>
<evidence type="ECO:0000313" key="9">
    <source>
        <dbReference type="EMBL" id="SEQ90350.1"/>
    </source>
</evidence>
<keyword evidence="2" id="KW-0813">Transport</keyword>
<keyword evidence="5 7" id="KW-1133">Transmembrane helix</keyword>
<feature type="transmembrane region" description="Helical" evidence="7">
    <location>
        <begin position="60"/>
        <end position="93"/>
    </location>
</feature>
<dbReference type="GO" id="GO:0055085">
    <property type="term" value="P:transmembrane transport"/>
    <property type="evidence" value="ECO:0007669"/>
    <property type="project" value="InterPro"/>
</dbReference>
<evidence type="ECO:0000256" key="6">
    <source>
        <dbReference type="ARBA" id="ARBA00023136"/>
    </source>
</evidence>
<dbReference type="PROSITE" id="PS50928">
    <property type="entry name" value="ABC_TM1"/>
    <property type="match status" value="1"/>
</dbReference>
<feature type="transmembrane region" description="Helical" evidence="7">
    <location>
        <begin position="20"/>
        <end position="39"/>
    </location>
</feature>
<evidence type="ECO:0000259" key="8">
    <source>
        <dbReference type="PROSITE" id="PS50928"/>
    </source>
</evidence>
<dbReference type="SUPFAM" id="SSF161098">
    <property type="entry name" value="MetI-like"/>
    <property type="match status" value="2"/>
</dbReference>
<accession>A0A1H9JU54</accession>
<dbReference type="PANTHER" id="PTHR30043:SF1">
    <property type="entry name" value="ABC TRANSPORT SYSTEM PERMEASE PROTEIN P69"/>
    <property type="match status" value="1"/>
</dbReference>
<keyword evidence="10" id="KW-1185">Reference proteome</keyword>
<evidence type="ECO:0000256" key="7">
    <source>
        <dbReference type="SAM" id="Phobius"/>
    </source>
</evidence>
<feature type="transmembrane region" description="Helical" evidence="7">
    <location>
        <begin position="219"/>
        <end position="236"/>
    </location>
</feature>
<keyword evidence="4 7" id="KW-0812">Transmembrane</keyword>
<feature type="transmembrane region" description="Helical" evidence="7">
    <location>
        <begin position="314"/>
        <end position="333"/>
    </location>
</feature>
<dbReference type="AlphaFoldDB" id="A0A1H9JU54"/>
<dbReference type="CDD" id="cd06261">
    <property type="entry name" value="TM_PBP2"/>
    <property type="match status" value="1"/>
</dbReference>
<gene>
    <name evidence="9" type="ORF">SAMN03080615_03190</name>
</gene>
<dbReference type="GO" id="GO:0005886">
    <property type="term" value="C:plasma membrane"/>
    <property type="evidence" value="ECO:0007669"/>
    <property type="project" value="UniProtKB-SubCell"/>
</dbReference>
<feature type="transmembrane region" description="Helical" evidence="7">
    <location>
        <begin position="113"/>
        <end position="136"/>
    </location>
</feature>
<name>A0A1H9JU54_9GAMM</name>
<dbReference type="PANTHER" id="PTHR30043">
    <property type="entry name" value="PHOSPHONATES TRANSPORT SYSTEM PERMEASE PROTEIN"/>
    <property type="match status" value="1"/>
</dbReference>
<evidence type="ECO:0000313" key="10">
    <source>
        <dbReference type="Proteomes" id="UP000198749"/>
    </source>
</evidence>
<reference evidence="10" key="1">
    <citation type="submission" date="2016-10" db="EMBL/GenBank/DDBJ databases">
        <authorList>
            <person name="Varghese N."/>
            <person name="Submissions S."/>
        </authorList>
    </citation>
    <scope>NUCLEOTIDE SEQUENCE [LARGE SCALE GENOMIC DNA]</scope>
    <source>
        <strain evidence="10">DSM 18887</strain>
    </source>
</reference>
<dbReference type="RefSeq" id="WP_091360248.1">
    <property type="nucleotide sequence ID" value="NZ_AP025284.1"/>
</dbReference>
<dbReference type="OrthoDB" id="7808588at2"/>
<keyword evidence="6 7" id="KW-0472">Membrane</keyword>
<sequence length="493" mass="55195">MNSIKPLPLPRYRWPGGVRTGVWFLLVALFCLPFADLDVSSLDPWREIGRMLQGVISPQLMDPALVIEALLATLAFAFAGVALAVICGFLLALMFQNLIVRAVCALIRSIHELFWALIFLQFFGLHPLTGLLAIAVPYCGIFARMYAEIFDQVETQPEKALPVGSGFLSALLYTRLPQAWPHLVSYTSYRLECGIRSSAILGFVGLPTLGYYLESSFSQGYYSEVAGLMILFYLLIATKKLWLRRWTLPLFLLGSPFFMGSGMPIIWGNVGRFFSQDIIPSPLRSDDASLRSLADWVGTIVMDQALPGVWNTLLLSQIALVVTGLFALLFFPLINRYCFGTVGRLPGHIFLVIARSTPEYLLAYILLQLLGPSMLPAVIALAIHNGALIGYLTGRNSNEIQLRPDAPERRTDRYFYELLPRSYPAFLSFMLYRWEVIMRETAILGILGIQTIGFFVDSAIQEIRFDVALLLILIAAMMNILVDLLARRIQLHP</sequence>
<dbReference type="Proteomes" id="UP000198749">
    <property type="component" value="Unassembled WGS sequence"/>
</dbReference>
<feature type="transmembrane region" description="Helical" evidence="7">
    <location>
        <begin position="436"/>
        <end position="456"/>
    </location>
</feature>
<organism evidence="9 10">
    <name type="scientific">Amphritea atlantica</name>
    <dbReference type="NCBI Taxonomy" id="355243"/>
    <lineage>
        <taxon>Bacteria</taxon>
        <taxon>Pseudomonadati</taxon>
        <taxon>Pseudomonadota</taxon>
        <taxon>Gammaproteobacteria</taxon>
        <taxon>Oceanospirillales</taxon>
        <taxon>Oceanospirillaceae</taxon>
        <taxon>Amphritea</taxon>
    </lineage>
</organism>
<evidence type="ECO:0000256" key="5">
    <source>
        <dbReference type="ARBA" id="ARBA00022989"/>
    </source>
</evidence>